<sequence>MDMLSGLLDGPRAHTPFLLRVVMESPWAIEVRDEAPLTVVVMVAGHVDITYADGAFLHAGPGDVVILRGPDPYVFADTAGTDLTAVIHPDGVCRSEVGATLPDHMSLGVRTWGNATPGTDGSVVMLIGTYVSAGEVSSRLLDALDRTILVTGAHNPLAGLLDAEMLRDAPGHETVVNRLLDLILITSLREWFDRPGAAAPRWYTAQSDAVVGQALRLIHHNAAHPWSVDGLAAAVGISRAGFSRRFTDLVGDPPMTYVTQWRLSVAADLLADPVRTLDSVAREVGYSSAFALSAAFKRARGVSPREFRRTLTA</sequence>
<dbReference type="SMART" id="SM00342">
    <property type="entry name" value="HTH_ARAC"/>
    <property type="match status" value="1"/>
</dbReference>
<evidence type="ECO:0000259" key="4">
    <source>
        <dbReference type="PROSITE" id="PS01124"/>
    </source>
</evidence>
<dbReference type="EMBL" id="BMCS01000001">
    <property type="protein sequence ID" value="GGF08666.1"/>
    <property type="molecule type" value="Genomic_DNA"/>
</dbReference>
<proteinExistence type="predicted"/>
<evidence type="ECO:0000256" key="3">
    <source>
        <dbReference type="ARBA" id="ARBA00023163"/>
    </source>
</evidence>
<dbReference type="Gene3D" id="1.10.10.60">
    <property type="entry name" value="Homeodomain-like"/>
    <property type="match status" value="2"/>
</dbReference>
<name>A0ABQ1U284_9NOCA</name>
<dbReference type="SUPFAM" id="SSF46689">
    <property type="entry name" value="Homeodomain-like"/>
    <property type="match status" value="2"/>
</dbReference>
<evidence type="ECO:0000256" key="1">
    <source>
        <dbReference type="ARBA" id="ARBA00023015"/>
    </source>
</evidence>
<dbReference type="Pfam" id="PF12852">
    <property type="entry name" value="Cupin_6"/>
    <property type="match status" value="1"/>
</dbReference>
<reference evidence="6" key="1">
    <citation type="journal article" date="2019" name="Int. J. Syst. Evol. Microbiol.">
        <title>The Global Catalogue of Microorganisms (GCM) 10K type strain sequencing project: providing services to taxonomists for standard genome sequencing and annotation.</title>
        <authorList>
            <consortium name="The Broad Institute Genomics Platform"/>
            <consortium name="The Broad Institute Genome Sequencing Center for Infectious Disease"/>
            <person name="Wu L."/>
            <person name="Ma J."/>
        </authorList>
    </citation>
    <scope>NUCLEOTIDE SEQUENCE [LARGE SCALE GENOMIC DNA]</scope>
    <source>
        <strain evidence="6">CCM 7855</strain>
    </source>
</reference>
<dbReference type="InterPro" id="IPR018062">
    <property type="entry name" value="HTH_AraC-typ_CS"/>
</dbReference>
<evidence type="ECO:0000313" key="6">
    <source>
        <dbReference type="Proteomes" id="UP000632454"/>
    </source>
</evidence>
<dbReference type="PANTHER" id="PTHR46796">
    <property type="entry name" value="HTH-TYPE TRANSCRIPTIONAL ACTIVATOR RHAS-RELATED"/>
    <property type="match status" value="1"/>
</dbReference>
<dbReference type="Pfam" id="PF12833">
    <property type="entry name" value="HTH_18"/>
    <property type="match status" value="1"/>
</dbReference>
<keyword evidence="3" id="KW-0804">Transcription</keyword>
<keyword evidence="1" id="KW-0805">Transcription regulation</keyword>
<feature type="domain" description="HTH araC/xylS-type" evidence="4">
    <location>
        <begin position="212"/>
        <end position="310"/>
    </location>
</feature>
<dbReference type="Proteomes" id="UP000632454">
    <property type="component" value="Unassembled WGS sequence"/>
</dbReference>
<dbReference type="InterPro" id="IPR032783">
    <property type="entry name" value="AraC_lig"/>
</dbReference>
<dbReference type="PANTHER" id="PTHR46796:SF13">
    <property type="entry name" value="HTH-TYPE TRANSCRIPTIONAL ACTIVATOR RHAS"/>
    <property type="match status" value="1"/>
</dbReference>
<dbReference type="PROSITE" id="PS01124">
    <property type="entry name" value="HTH_ARAC_FAMILY_2"/>
    <property type="match status" value="1"/>
</dbReference>
<dbReference type="InterPro" id="IPR018060">
    <property type="entry name" value="HTH_AraC"/>
</dbReference>
<dbReference type="InterPro" id="IPR050204">
    <property type="entry name" value="AraC_XylS_family_regulators"/>
</dbReference>
<organism evidence="5 6">
    <name type="scientific">Williamsia phyllosphaerae</name>
    <dbReference type="NCBI Taxonomy" id="885042"/>
    <lineage>
        <taxon>Bacteria</taxon>
        <taxon>Bacillati</taxon>
        <taxon>Actinomycetota</taxon>
        <taxon>Actinomycetes</taxon>
        <taxon>Mycobacteriales</taxon>
        <taxon>Nocardiaceae</taxon>
        <taxon>Williamsia</taxon>
    </lineage>
</organism>
<accession>A0ABQ1U284</accession>
<dbReference type="InterPro" id="IPR009057">
    <property type="entry name" value="Homeodomain-like_sf"/>
</dbReference>
<dbReference type="PROSITE" id="PS00041">
    <property type="entry name" value="HTH_ARAC_FAMILY_1"/>
    <property type="match status" value="1"/>
</dbReference>
<keyword evidence="6" id="KW-1185">Reference proteome</keyword>
<gene>
    <name evidence="5" type="ORF">GCM10007298_00690</name>
</gene>
<keyword evidence="2" id="KW-0238">DNA-binding</keyword>
<evidence type="ECO:0000313" key="5">
    <source>
        <dbReference type="EMBL" id="GGF08666.1"/>
    </source>
</evidence>
<evidence type="ECO:0000256" key="2">
    <source>
        <dbReference type="ARBA" id="ARBA00023125"/>
    </source>
</evidence>
<protein>
    <submittedName>
        <fullName evidence="5">AraC family transcriptional regulator</fullName>
    </submittedName>
</protein>
<dbReference type="RefSeq" id="WP_188485851.1">
    <property type="nucleotide sequence ID" value="NZ_BMCS01000001.1"/>
</dbReference>
<comment type="caution">
    <text evidence="5">The sequence shown here is derived from an EMBL/GenBank/DDBJ whole genome shotgun (WGS) entry which is preliminary data.</text>
</comment>